<dbReference type="InterPro" id="IPR009207">
    <property type="entry name" value="SET7_MeTrfase"/>
</dbReference>
<keyword evidence="3" id="KW-1185">Reference proteome</keyword>
<dbReference type="SMART" id="SM00317">
    <property type="entry name" value="SET"/>
    <property type="match status" value="1"/>
</dbReference>
<evidence type="ECO:0000259" key="1">
    <source>
        <dbReference type="PROSITE" id="PS50280"/>
    </source>
</evidence>
<dbReference type="InterPro" id="IPR046341">
    <property type="entry name" value="SET_dom_sf"/>
</dbReference>
<sequence>MIDGAEGYAGAGRAIYPSDAIYVGSTDNRGRGIFARRDLAAGELIEVCPVIVLGGADEQELLDKTHLFDYYFAWGEHQELAAVALGYGSLFNHSYHANADHVCDVARGQIRIYAHRGIRRGEEITINYGGRPDCPDPVWFDVADEGE</sequence>
<dbReference type="PROSITE" id="PS50280">
    <property type="entry name" value="SET"/>
    <property type="match status" value="1"/>
</dbReference>
<feature type="domain" description="SET" evidence="1">
    <location>
        <begin position="19"/>
        <end position="129"/>
    </location>
</feature>
<dbReference type="RefSeq" id="WP_317064649.1">
    <property type="nucleotide sequence ID" value="NZ_WBKO01000001.1"/>
</dbReference>
<protein>
    <submittedName>
        <fullName evidence="2">SET domain-containing protein</fullName>
    </submittedName>
</protein>
<dbReference type="Proteomes" id="UP001281203">
    <property type="component" value="Unassembled WGS sequence"/>
</dbReference>
<organism evidence="2 3">
    <name type="scientific">Methanoculleus caldifontis</name>
    <dbReference type="NCBI Taxonomy" id="2651577"/>
    <lineage>
        <taxon>Archaea</taxon>
        <taxon>Methanobacteriati</taxon>
        <taxon>Methanobacteriota</taxon>
        <taxon>Stenosarchaea group</taxon>
        <taxon>Methanomicrobia</taxon>
        <taxon>Methanomicrobiales</taxon>
        <taxon>Methanomicrobiaceae</taxon>
        <taxon>Methanoculleus</taxon>
    </lineage>
</organism>
<dbReference type="EMBL" id="WBKO01000001">
    <property type="protein sequence ID" value="MDV2481628.1"/>
    <property type="molecule type" value="Genomic_DNA"/>
</dbReference>
<comment type="caution">
    <text evidence="2">The sequence shown here is derived from an EMBL/GenBank/DDBJ whole genome shotgun (WGS) entry which is preliminary data.</text>
</comment>
<reference evidence="2 3" key="1">
    <citation type="submission" date="2019-10" db="EMBL/GenBank/DDBJ databases">
        <title>Isolation and characterization of Methanoculleus sp. Wushi-C6 from a hot spring well.</title>
        <authorList>
            <person name="Chen S.-C."/>
            <person name="Lan Z.-H."/>
            <person name="You Y.-T."/>
            <person name="Lai M.-C."/>
        </authorList>
    </citation>
    <scope>NUCLEOTIDE SEQUENCE [LARGE SCALE GENOMIC DNA]</scope>
    <source>
        <strain evidence="2 3">Wushi-C6</strain>
    </source>
</reference>
<dbReference type="PIRSF" id="PIRSF022536">
    <property type="entry name" value="A612L_SET"/>
    <property type="match status" value="1"/>
</dbReference>
<dbReference type="Pfam" id="PF00856">
    <property type="entry name" value="SET"/>
    <property type="match status" value="1"/>
</dbReference>
<evidence type="ECO:0000313" key="2">
    <source>
        <dbReference type="EMBL" id="MDV2481628.1"/>
    </source>
</evidence>
<name>A0ABU3X0Q2_9EURY</name>
<accession>A0ABU3X0Q2</accession>
<dbReference type="SUPFAM" id="SSF82199">
    <property type="entry name" value="SET domain"/>
    <property type="match status" value="1"/>
</dbReference>
<dbReference type="CDD" id="cd10540">
    <property type="entry name" value="SET_SpSet7-like"/>
    <property type="match status" value="1"/>
</dbReference>
<gene>
    <name evidence="2" type="ORF">F8E02_06325</name>
</gene>
<dbReference type="InterPro" id="IPR001214">
    <property type="entry name" value="SET_dom"/>
</dbReference>
<proteinExistence type="predicted"/>
<evidence type="ECO:0000313" key="3">
    <source>
        <dbReference type="Proteomes" id="UP001281203"/>
    </source>
</evidence>
<dbReference type="Gene3D" id="2.170.270.10">
    <property type="entry name" value="SET domain"/>
    <property type="match status" value="1"/>
</dbReference>